<evidence type="ECO:0000256" key="2">
    <source>
        <dbReference type="ARBA" id="ARBA00022989"/>
    </source>
</evidence>
<dbReference type="AlphaFoldDB" id="A0A1J4VA65"/>
<dbReference type="STRING" id="1805282.AUJ44_01365"/>
<dbReference type="Pfam" id="PF07690">
    <property type="entry name" value="MFS_1"/>
    <property type="match status" value="1"/>
</dbReference>
<evidence type="ECO:0000256" key="3">
    <source>
        <dbReference type="ARBA" id="ARBA00023136"/>
    </source>
</evidence>
<dbReference type="InterPro" id="IPR036259">
    <property type="entry name" value="MFS_trans_sf"/>
</dbReference>
<evidence type="ECO:0000313" key="6">
    <source>
        <dbReference type="EMBL" id="OIO32936.1"/>
    </source>
</evidence>
<sequence length="185" mass="19946">MYPYLLAASLVANFADSLFGPLYAVYVQNIGGDILDVGSTIALYSIATGLLIILVGKFADRLSKELLTTIGFALGALGTLCYLVIDTPLELYVLQILFAVSTALLSAPLTALFAKNIDEKKAGLLWALEGGGNKMLSGFGLLIGTFVTYRFGFATVFIIIFLFQVCAAMLQGRVYMLTFQKKISD</sequence>
<evidence type="ECO:0000313" key="7">
    <source>
        <dbReference type="Proteomes" id="UP000183206"/>
    </source>
</evidence>
<evidence type="ECO:0000256" key="1">
    <source>
        <dbReference type="ARBA" id="ARBA00022692"/>
    </source>
</evidence>
<dbReference type="InterPro" id="IPR020846">
    <property type="entry name" value="MFS_dom"/>
</dbReference>
<feature type="transmembrane region" description="Helical" evidence="4">
    <location>
        <begin position="66"/>
        <end position="85"/>
    </location>
</feature>
<dbReference type="Proteomes" id="UP000183206">
    <property type="component" value="Unassembled WGS sequence"/>
</dbReference>
<evidence type="ECO:0000259" key="5">
    <source>
        <dbReference type="PROSITE" id="PS50850"/>
    </source>
</evidence>
<feature type="transmembrane region" description="Helical" evidence="4">
    <location>
        <begin position="91"/>
        <end position="114"/>
    </location>
</feature>
<dbReference type="Gene3D" id="1.20.1250.20">
    <property type="entry name" value="MFS general substrate transporter like domains"/>
    <property type="match status" value="1"/>
</dbReference>
<keyword evidence="2 4" id="KW-1133">Transmembrane helix</keyword>
<comment type="caution">
    <text evidence="6">The sequence shown here is derived from an EMBL/GenBank/DDBJ whole genome shotgun (WGS) entry which is preliminary data.</text>
</comment>
<feature type="transmembrane region" description="Helical" evidence="4">
    <location>
        <begin position="41"/>
        <end position="59"/>
    </location>
</feature>
<name>A0A1J4VA65_9BACT</name>
<gene>
    <name evidence="6" type="ORF">AUJ44_01365</name>
</gene>
<dbReference type="SUPFAM" id="SSF103473">
    <property type="entry name" value="MFS general substrate transporter"/>
    <property type="match status" value="1"/>
</dbReference>
<protein>
    <recommendedName>
        <fullName evidence="5">Major facilitator superfamily (MFS) profile domain-containing protein</fullName>
    </recommendedName>
</protein>
<dbReference type="InterPro" id="IPR011701">
    <property type="entry name" value="MFS"/>
</dbReference>
<accession>A0A1J4VA65</accession>
<dbReference type="PROSITE" id="PS50850">
    <property type="entry name" value="MFS"/>
    <property type="match status" value="1"/>
</dbReference>
<keyword evidence="3 4" id="KW-0472">Membrane</keyword>
<dbReference type="GO" id="GO:0022857">
    <property type="term" value="F:transmembrane transporter activity"/>
    <property type="evidence" value="ECO:0007669"/>
    <property type="project" value="InterPro"/>
</dbReference>
<feature type="domain" description="Major facilitator superfamily (MFS) profile" evidence="5">
    <location>
        <begin position="1"/>
        <end position="185"/>
    </location>
</feature>
<keyword evidence="1 4" id="KW-0812">Transmembrane</keyword>
<proteinExistence type="predicted"/>
<dbReference type="EMBL" id="MNVO01000024">
    <property type="protein sequence ID" value="OIO32936.1"/>
    <property type="molecule type" value="Genomic_DNA"/>
</dbReference>
<reference evidence="6 7" key="1">
    <citation type="journal article" date="2016" name="Environ. Microbiol.">
        <title>Genomic resolution of a cold subsurface aquifer community provides metabolic insights for novel microbes adapted to high CO concentrations.</title>
        <authorList>
            <person name="Probst A.J."/>
            <person name="Castelle C.J."/>
            <person name="Singh A."/>
            <person name="Brown C.T."/>
            <person name="Anantharaman K."/>
            <person name="Sharon I."/>
            <person name="Hug L.A."/>
            <person name="Burstein D."/>
            <person name="Emerson J.B."/>
            <person name="Thomas B.C."/>
            <person name="Banfield J.F."/>
        </authorList>
    </citation>
    <scope>NUCLEOTIDE SEQUENCE [LARGE SCALE GENOMIC DNA]</scope>
    <source>
        <strain evidence="6">CG1_02_47_685</strain>
    </source>
</reference>
<evidence type="ECO:0000256" key="4">
    <source>
        <dbReference type="SAM" id="Phobius"/>
    </source>
</evidence>
<organism evidence="6 7">
    <name type="scientific">Candidatus Nomurabacteria bacterium CG1_02_47_685</name>
    <dbReference type="NCBI Taxonomy" id="1805282"/>
    <lineage>
        <taxon>Bacteria</taxon>
        <taxon>Candidatus Nomuraibacteriota</taxon>
    </lineage>
</organism>